<dbReference type="EMBL" id="LGUP01000393">
    <property type="protein sequence ID" value="KOG10406.1"/>
    <property type="molecule type" value="Genomic_DNA"/>
</dbReference>
<organism evidence="2 3">
    <name type="scientific">Streptomyces viridochromogenes</name>
    <dbReference type="NCBI Taxonomy" id="1938"/>
    <lineage>
        <taxon>Bacteria</taxon>
        <taxon>Bacillati</taxon>
        <taxon>Actinomycetota</taxon>
        <taxon>Actinomycetes</taxon>
        <taxon>Kitasatosporales</taxon>
        <taxon>Streptomycetaceae</taxon>
        <taxon>Streptomyces</taxon>
    </lineage>
</organism>
<comment type="caution">
    <text evidence="2">The sequence shown here is derived from an EMBL/GenBank/DDBJ whole genome shotgun (WGS) entry which is preliminary data.</text>
</comment>
<name>A0A0L8J9V3_STRVR</name>
<evidence type="ECO:0000313" key="2">
    <source>
        <dbReference type="EMBL" id="KOG10406.1"/>
    </source>
</evidence>
<gene>
    <name evidence="2" type="ORF">ADK34_35535</name>
</gene>
<feature type="region of interest" description="Disordered" evidence="1">
    <location>
        <begin position="1"/>
        <end position="34"/>
    </location>
</feature>
<dbReference type="Proteomes" id="UP000037023">
    <property type="component" value="Unassembled WGS sequence"/>
</dbReference>
<evidence type="ECO:0000256" key="1">
    <source>
        <dbReference type="SAM" id="MobiDB-lite"/>
    </source>
</evidence>
<reference evidence="2 3" key="1">
    <citation type="submission" date="2015-06" db="EMBL/GenBank/DDBJ databases">
        <authorList>
            <person name="Hoefler B.C."/>
            <person name="Straight P.D."/>
        </authorList>
    </citation>
    <scope>NUCLEOTIDE SEQUENCE [LARGE SCALE GENOMIC DNA]</scope>
    <source>
        <strain evidence="2 3">NRRL 3427</strain>
    </source>
</reference>
<dbReference type="SUPFAM" id="SSF57938">
    <property type="entry name" value="DnaJ/Hsp40 cysteine-rich domain"/>
    <property type="match status" value="1"/>
</dbReference>
<dbReference type="InterPro" id="IPR036410">
    <property type="entry name" value="HSP_DnaJ_Cys-rich_dom_sf"/>
</dbReference>
<dbReference type="PATRIC" id="fig|1938.6.peg.7670"/>
<sequence>MHELIASPCTTRRPRSPRNERCGDCGGSGADSSGKTCGTCNGLGQIHCLAGRQESRVLSRSGIRKEGHRWPTL</sequence>
<accession>A0A0L8J9V3</accession>
<dbReference type="AlphaFoldDB" id="A0A0L8J9V3"/>
<proteinExistence type="predicted"/>
<evidence type="ECO:0000313" key="3">
    <source>
        <dbReference type="Proteomes" id="UP000037023"/>
    </source>
</evidence>
<protein>
    <submittedName>
        <fullName evidence="2">Uncharacterized protein</fullName>
    </submittedName>
</protein>